<dbReference type="PANTHER" id="PTHR47540">
    <property type="entry name" value="THIAMINE REPRESSIBLE GENES REGULATORY PROTEIN THI5"/>
    <property type="match status" value="1"/>
</dbReference>
<evidence type="ECO:0000256" key="7">
    <source>
        <dbReference type="SAM" id="MobiDB-lite"/>
    </source>
</evidence>
<dbReference type="SMART" id="SM00066">
    <property type="entry name" value="GAL4"/>
    <property type="match status" value="1"/>
</dbReference>
<evidence type="ECO:0000256" key="5">
    <source>
        <dbReference type="ARBA" id="ARBA00023163"/>
    </source>
</evidence>
<dbReference type="Pfam" id="PF04082">
    <property type="entry name" value="Fungal_trans"/>
    <property type="match status" value="1"/>
</dbReference>
<dbReference type="InterPro" id="IPR036864">
    <property type="entry name" value="Zn2-C6_fun-type_DNA-bd_sf"/>
</dbReference>
<dbReference type="GO" id="GO:0000981">
    <property type="term" value="F:DNA-binding transcription factor activity, RNA polymerase II-specific"/>
    <property type="evidence" value="ECO:0007669"/>
    <property type="project" value="InterPro"/>
</dbReference>
<comment type="subcellular location">
    <subcellularLocation>
        <location evidence="1">Nucleus</location>
    </subcellularLocation>
</comment>
<dbReference type="CDD" id="cd00067">
    <property type="entry name" value="GAL4"/>
    <property type="match status" value="1"/>
</dbReference>
<keyword evidence="6" id="KW-0539">Nucleus</keyword>
<evidence type="ECO:0000256" key="6">
    <source>
        <dbReference type="ARBA" id="ARBA00023242"/>
    </source>
</evidence>
<evidence type="ECO:0000256" key="2">
    <source>
        <dbReference type="ARBA" id="ARBA00022723"/>
    </source>
</evidence>
<dbReference type="GO" id="GO:0006351">
    <property type="term" value="P:DNA-templated transcription"/>
    <property type="evidence" value="ECO:0007669"/>
    <property type="project" value="InterPro"/>
</dbReference>
<dbReference type="InterPro" id="IPR051711">
    <property type="entry name" value="Stress_Response_Reg"/>
</dbReference>
<dbReference type="GO" id="GO:0045944">
    <property type="term" value="P:positive regulation of transcription by RNA polymerase II"/>
    <property type="evidence" value="ECO:0007669"/>
    <property type="project" value="TreeGrafter"/>
</dbReference>
<keyword evidence="2" id="KW-0479">Metal-binding</keyword>
<organism evidence="9 10">
    <name type="scientific">Penicilliopsis zonata CBS 506.65</name>
    <dbReference type="NCBI Taxonomy" id="1073090"/>
    <lineage>
        <taxon>Eukaryota</taxon>
        <taxon>Fungi</taxon>
        <taxon>Dikarya</taxon>
        <taxon>Ascomycota</taxon>
        <taxon>Pezizomycotina</taxon>
        <taxon>Eurotiomycetes</taxon>
        <taxon>Eurotiomycetidae</taxon>
        <taxon>Eurotiales</taxon>
        <taxon>Aspergillaceae</taxon>
        <taxon>Penicilliopsis</taxon>
    </lineage>
</organism>
<dbReference type="STRING" id="1073090.A0A1L9S4R2"/>
<dbReference type="PANTHER" id="PTHR47540:SF6">
    <property type="entry name" value="ZN(II)2CYS6 TRANSCRIPTION FACTOR (EUROFUNG)"/>
    <property type="match status" value="1"/>
</dbReference>
<feature type="region of interest" description="Disordered" evidence="7">
    <location>
        <begin position="65"/>
        <end position="112"/>
    </location>
</feature>
<name>A0A1L9S4R2_9EURO</name>
<dbReference type="OrthoDB" id="3266505at2759"/>
<dbReference type="VEuPathDB" id="FungiDB:ASPZODRAFT_20750"/>
<dbReference type="Proteomes" id="UP000184188">
    <property type="component" value="Unassembled WGS sequence"/>
</dbReference>
<sequence length="662" mass="73325">MEAESAPIQRPRRIRACQQCRSAKVRCSGDRPCERCARRRDKCTFPADEAHVSVPERYLRELQRQAAQNRATTASTPPGGSLSVSVSDSDASVLTPTSLPLPRARARARRDTNDPVQAYNPLVARDVAYVRGSDDRRLLFLGHTSTWSFCRRAFTLLEDATGSPDTPRVPLNLDGAAFRLRWQAKGAVDAGDLLRLPPVDHALFLYNTTKFRLGELFSLVDEASFLRVFDQFHQQPLQTAQTNLLWFVEYLLLLAFGKAFTSPPSAQQQQPAGCELAVRALSLLPDVAFLQEERPAMLAIQVLSLVALYLLSVDMRSAAYQYIGQALRLALHDGLHRGLSDDVMDRDLASRCCNTWWTVYVLDQELTASLGCPPAVPLNSITAPLPDTRSASLPAKALTLRTRLSRLASSVSSTIYSLDQGLSSDFVCSITSVLHRLAETSREIDQVTAACKASGAELPHMFYNITLSHHHCIVLATRPLVIWLLIRSIPPGQFDPQELAGPMARLLETSAQSATTTLATLVALLDRDMLDTFLPFPLEYAFSAALLLSILGFILPAYVPDPAWHRAAAAVFDEMVRRGNVVAVLRRAELDHLEALLEPHRQQRQQSEQHLASSHMNMPLFEGEPEAGMRNAFDPFAPSANDMLTLAEQLEHGDFSSTFMFE</sequence>
<protein>
    <recommendedName>
        <fullName evidence="8">Zn(2)-C6 fungal-type domain-containing protein</fullName>
    </recommendedName>
</protein>
<evidence type="ECO:0000256" key="3">
    <source>
        <dbReference type="ARBA" id="ARBA00023015"/>
    </source>
</evidence>
<keyword evidence="10" id="KW-1185">Reference proteome</keyword>
<dbReference type="GO" id="GO:0043565">
    <property type="term" value="F:sequence-specific DNA binding"/>
    <property type="evidence" value="ECO:0007669"/>
    <property type="project" value="TreeGrafter"/>
</dbReference>
<dbReference type="InterPro" id="IPR001138">
    <property type="entry name" value="Zn2Cys6_DnaBD"/>
</dbReference>
<reference evidence="10" key="1">
    <citation type="journal article" date="2017" name="Genome Biol.">
        <title>Comparative genomics reveals high biological diversity and specific adaptations in the industrially and medically important fungal genus Aspergillus.</title>
        <authorList>
            <person name="de Vries R.P."/>
            <person name="Riley R."/>
            <person name="Wiebenga A."/>
            <person name="Aguilar-Osorio G."/>
            <person name="Amillis S."/>
            <person name="Uchima C.A."/>
            <person name="Anderluh G."/>
            <person name="Asadollahi M."/>
            <person name="Askin M."/>
            <person name="Barry K."/>
            <person name="Battaglia E."/>
            <person name="Bayram O."/>
            <person name="Benocci T."/>
            <person name="Braus-Stromeyer S.A."/>
            <person name="Caldana C."/>
            <person name="Canovas D."/>
            <person name="Cerqueira G.C."/>
            <person name="Chen F."/>
            <person name="Chen W."/>
            <person name="Choi C."/>
            <person name="Clum A."/>
            <person name="Dos Santos R.A."/>
            <person name="Damasio A.R."/>
            <person name="Diallinas G."/>
            <person name="Emri T."/>
            <person name="Fekete E."/>
            <person name="Flipphi M."/>
            <person name="Freyberg S."/>
            <person name="Gallo A."/>
            <person name="Gournas C."/>
            <person name="Habgood R."/>
            <person name="Hainaut M."/>
            <person name="Harispe M.L."/>
            <person name="Henrissat B."/>
            <person name="Hilden K.S."/>
            <person name="Hope R."/>
            <person name="Hossain A."/>
            <person name="Karabika E."/>
            <person name="Karaffa L."/>
            <person name="Karanyi Z."/>
            <person name="Krasevec N."/>
            <person name="Kuo A."/>
            <person name="Kusch H."/>
            <person name="LaButti K."/>
            <person name="Lagendijk E.L."/>
            <person name="Lapidus A."/>
            <person name="Levasseur A."/>
            <person name="Lindquist E."/>
            <person name="Lipzen A."/>
            <person name="Logrieco A.F."/>
            <person name="MacCabe A."/>
            <person name="Maekelae M.R."/>
            <person name="Malavazi I."/>
            <person name="Melin P."/>
            <person name="Meyer V."/>
            <person name="Mielnichuk N."/>
            <person name="Miskei M."/>
            <person name="Molnar A.P."/>
            <person name="Mule G."/>
            <person name="Ngan C.Y."/>
            <person name="Orejas M."/>
            <person name="Orosz E."/>
            <person name="Ouedraogo J.P."/>
            <person name="Overkamp K.M."/>
            <person name="Park H.-S."/>
            <person name="Perrone G."/>
            <person name="Piumi F."/>
            <person name="Punt P.J."/>
            <person name="Ram A.F."/>
            <person name="Ramon A."/>
            <person name="Rauscher S."/>
            <person name="Record E."/>
            <person name="Riano-Pachon D.M."/>
            <person name="Robert V."/>
            <person name="Roehrig J."/>
            <person name="Ruller R."/>
            <person name="Salamov A."/>
            <person name="Salih N.S."/>
            <person name="Samson R.A."/>
            <person name="Sandor E."/>
            <person name="Sanguinetti M."/>
            <person name="Schuetze T."/>
            <person name="Sepcic K."/>
            <person name="Shelest E."/>
            <person name="Sherlock G."/>
            <person name="Sophianopoulou V."/>
            <person name="Squina F.M."/>
            <person name="Sun H."/>
            <person name="Susca A."/>
            <person name="Todd R.B."/>
            <person name="Tsang A."/>
            <person name="Unkles S.E."/>
            <person name="van de Wiele N."/>
            <person name="van Rossen-Uffink D."/>
            <person name="Oliveira J.V."/>
            <person name="Vesth T.C."/>
            <person name="Visser J."/>
            <person name="Yu J.-H."/>
            <person name="Zhou M."/>
            <person name="Andersen M.R."/>
            <person name="Archer D.B."/>
            <person name="Baker S.E."/>
            <person name="Benoit I."/>
            <person name="Brakhage A.A."/>
            <person name="Braus G.H."/>
            <person name="Fischer R."/>
            <person name="Frisvad J.C."/>
            <person name="Goldman G.H."/>
            <person name="Houbraken J."/>
            <person name="Oakley B."/>
            <person name="Pocsi I."/>
            <person name="Scazzocchio C."/>
            <person name="Seiboth B."/>
            <person name="vanKuyk P.A."/>
            <person name="Wortman J."/>
            <person name="Dyer P.S."/>
            <person name="Grigoriev I.V."/>
        </authorList>
    </citation>
    <scope>NUCLEOTIDE SEQUENCE [LARGE SCALE GENOMIC DNA]</scope>
    <source>
        <strain evidence="10">CBS 506.65</strain>
    </source>
</reference>
<feature type="domain" description="Zn(2)-C6 fungal-type" evidence="8">
    <location>
        <begin position="16"/>
        <end position="45"/>
    </location>
</feature>
<dbReference type="Gene3D" id="4.10.240.10">
    <property type="entry name" value="Zn(2)-C6 fungal-type DNA-binding domain"/>
    <property type="match status" value="1"/>
</dbReference>
<evidence type="ECO:0000256" key="4">
    <source>
        <dbReference type="ARBA" id="ARBA00023125"/>
    </source>
</evidence>
<dbReference type="SUPFAM" id="SSF57701">
    <property type="entry name" value="Zn2/Cys6 DNA-binding domain"/>
    <property type="match status" value="1"/>
</dbReference>
<evidence type="ECO:0000313" key="10">
    <source>
        <dbReference type="Proteomes" id="UP000184188"/>
    </source>
</evidence>
<dbReference type="PROSITE" id="PS50048">
    <property type="entry name" value="ZN2_CY6_FUNGAL_2"/>
    <property type="match status" value="1"/>
</dbReference>
<dbReference type="GeneID" id="34614124"/>
<dbReference type="CDD" id="cd12148">
    <property type="entry name" value="fungal_TF_MHR"/>
    <property type="match status" value="1"/>
</dbReference>
<dbReference type="PROSITE" id="PS00463">
    <property type="entry name" value="ZN2_CY6_FUNGAL_1"/>
    <property type="match status" value="1"/>
</dbReference>
<dbReference type="RefSeq" id="XP_022576665.1">
    <property type="nucleotide sequence ID" value="XM_022727660.1"/>
</dbReference>
<accession>A0A1L9S4R2</accession>
<keyword evidence="4" id="KW-0238">DNA-binding</keyword>
<evidence type="ECO:0000259" key="8">
    <source>
        <dbReference type="PROSITE" id="PS50048"/>
    </source>
</evidence>
<dbReference type="GO" id="GO:0005634">
    <property type="term" value="C:nucleus"/>
    <property type="evidence" value="ECO:0007669"/>
    <property type="project" value="UniProtKB-SubCell"/>
</dbReference>
<evidence type="ECO:0000313" key="9">
    <source>
        <dbReference type="EMBL" id="OJJ42155.1"/>
    </source>
</evidence>
<keyword evidence="3" id="KW-0805">Transcription regulation</keyword>
<dbReference type="SMART" id="SM00906">
    <property type="entry name" value="Fungal_trans"/>
    <property type="match status" value="1"/>
</dbReference>
<dbReference type="Pfam" id="PF00172">
    <property type="entry name" value="Zn_clus"/>
    <property type="match status" value="1"/>
</dbReference>
<evidence type="ECO:0000256" key="1">
    <source>
        <dbReference type="ARBA" id="ARBA00004123"/>
    </source>
</evidence>
<proteinExistence type="predicted"/>
<gene>
    <name evidence="9" type="ORF">ASPZODRAFT_20750</name>
</gene>
<dbReference type="EMBL" id="KV878367">
    <property type="protein sequence ID" value="OJJ42155.1"/>
    <property type="molecule type" value="Genomic_DNA"/>
</dbReference>
<dbReference type="AlphaFoldDB" id="A0A1L9S4R2"/>
<dbReference type="GO" id="GO:0008270">
    <property type="term" value="F:zinc ion binding"/>
    <property type="evidence" value="ECO:0007669"/>
    <property type="project" value="InterPro"/>
</dbReference>
<feature type="compositionally biased region" description="Low complexity" evidence="7">
    <location>
        <begin position="65"/>
        <end position="95"/>
    </location>
</feature>
<keyword evidence="5" id="KW-0804">Transcription</keyword>
<dbReference type="InterPro" id="IPR007219">
    <property type="entry name" value="XnlR_reg_dom"/>
</dbReference>